<dbReference type="EMBL" id="JAPDNS010000001">
    <property type="protein sequence ID" value="MCW3483343.1"/>
    <property type="molecule type" value="Genomic_DNA"/>
</dbReference>
<dbReference type="Proteomes" id="UP001207742">
    <property type="component" value="Unassembled WGS sequence"/>
</dbReference>
<organism evidence="1 2">
    <name type="scientific">Chitinophaga nivalis</name>
    <dbReference type="NCBI Taxonomy" id="2991709"/>
    <lineage>
        <taxon>Bacteria</taxon>
        <taxon>Pseudomonadati</taxon>
        <taxon>Bacteroidota</taxon>
        <taxon>Chitinophagia</taxon>
        <taxon>Chitinophagales</taxon>
        <taxon>Chitinophagaceae</taxon>
        <taxon>Chitinophaga</taxon>
    </lineage>
</organism>
<proteinExistence type="predicted"/>
<sequence>MKQENWRPISAMQPHEVEEIVWSIHRNIQANYDDGFSYEYDTSLMYGKFGFVLYYAYAYKTFREEKYYELLTEALSAAIELLNETELTFSFGKGLAGCGWVLQHLINMGLLNREDDVIVALYDHIKTYSLQCFEQGDYDVMLGGLGWGMLLLENTTTSQEDVDAIVDELYHLAITHEDGLIWQQLLADAPPRINLGIAHGMPGILVFLSKCLQKSADPERCTYLINSGMEFLLKQRLVNQASIFSYSISNNRQEGITPLRWCYGDMGTGIAILVTGINTGNEAWIAEGTRIGLHCVKRLAELDYMPDAHICHGTAGLAHIFNRFFHYTGDIAFKAAAQHCFDLTLKKILREGEGISFIADKGDFGNLRINGVMEGAVGVGLAFLAATADFEPEWDGIFLLS</sequence>
<dbReference type="PRINTS" id="PR01950">
    <property type="entry name" value="LANCSUPER"/>
</dbReference>
<dbReference type="InterPro" id="IPR033889">
    <property type="entry name" value="LanC"/>
</dbReference>
<comment type="caution">
    <text evidence="1">The sequence shown here is derived from an EMBL/GenBank/DDBJ whole genome shotgun (WGS) entry which is preliminary data.</text>
</comment>
<accession>A0ABT3IHA3</accession>
<keyword evidence="2" id="KW-1185">Reference proteome</keyword>
<evidence type="ECO:0000313" key="1">
    <source>
        <dbReference type="EMBL" id="MCW3483343.1"/>
    </source>
</evidence>
<dbReference type="RefSeq" id="WP_264728583.1">
    <property type="nucleotide sequence ID" value="NZ_JAPDNR010000001.1"/>
</dbReference>
<dbReference type="SMART" id="SM01260">
    <property type="entry name" value="LANC_like"/>
    <property type="match status" value="1"/>
</dbReference>
<dbReference type="SUPFAM" id="SSF158745">
    <property type="entry name" value="LanC-like"/>
    <property type="match status" value="1"/>
</dbReference>
<gene>
    <name evidence="1" type="ORF">OL497_05525</name>
</gene>
<dbReference type="Pfam" id="PF05147">
    <property type="entry name" value="LANC_like"/>
    <property type="match status" value="1"/>
</dbReference>
<dbReference type="Gene3D" id="1.50.10.20">
    <property type="match status" value="1"/>
</dbReference>
<protein>
    <submittedName>
        <fullName evidence="1">Lanthionine synthetase C family protein</fullName>
    </submittedName>
</protein>
<name>A0ABT3IHA3_9BACT</name>
<dbReference type="PRINTS" id="PR01955">
    <property type="entry name" value="LANCFRANKIA"/>
</dbReference>
<dbReference type="CDD" id="cd04793">
    <property type="entry name" value="LanC"/>
    <property type="match status" value="1"/>
</dbReference>
<dbReference type="InterPro" id="IPR007822">
    <property type="entry name" value="LANC-like"/>
</dbReference>
<reference evidence="1 2" key="1">
    <citation type="submission" date="2022-10" db="EMBL/GenBank/DDBJ databases">
        <title>Chitinophaga nivalis PC15 sp. nov., isolated from Pyeongchang county, South Korea.</title>
        <authorList>
            <person name="Trinh H.N."/>
        </authorList>
    </citation>
    <scope>NUCLEOTIDE SEQUENCE [LARGE SCALE GENOMIC DNA]</scope>
    <source>
        <strain evidence="1 2">PC14</strain>
    </source>
</reference>
<evidence type="ECO:0000313" key="2">
    <source>
        <dbReference type="Proteomes" id="UP001207742"/>
    </source>
</evidence>